<dbReference type="OrthoDB" id="516598at2"/>
<protein>
    <recommendedName>
        <fullName evidence="4">Alpha/beta hydrolase</fullName>
    </recommendedName>
</protein>
<dbReference type="KEGG" id="pmj:P9211_07251"/>
<dbReference type="Pfam" id="PF07082">
    <property type="entry name" value="DUF1350"/>
    <property type="match status" value="1"/>
</dbReference>
<keyword evidence="3" id="KW-1185">Reference proteome</keyword>
<dbReference type="PANTHER" id="PTHR34127:SF1">
    <property type="entry name" value="OS04G0405600 PROTEIN"/>
    <property type="match status" value="1"/>
</dbReference>
<dbReference type="EMBL" id="CP000878">
    <property type="protein sequence ID" value="ABX08656.1"/>
    <property type="molecule type" value="Genomic_DNA"/>
</dbReference>
<dbReference type="PANTHER" id="PTHR34127">
    <property type="entry name" value="OS04G0405600 PROTEIN"/>
    <property type="match status" value="1"/>
</dbReference>
<organism evidence="2 3">
    <name type="scientific">Prochlorococcus marinus (strain MIT 9211)</name>
    <dbReference type="NCBI Taxonomy" id="93059"/>
    <lineage>
        <taxon>Bacteria</taxon>
        <taxon>Bacillati</taxon>
        <taxon>Cyanobacteriota</taxon>
        <taxon>Cyanophyceae</taxon>
        <taxon>Synechococcales</taxon>
        <taxon>Prochlorococcaceae</taxon>
        <taxon>Prochlorococcus</taxon>
    </lineage>
</organism>
<dbReference type="eggNOG" id="COG1073">
    <property type="taxonomic scope" value="Bacteria"/>
</dbReference>
<name>A9B9Z4_PROM4</name>
<evidence type="ECO:0000313" key="3">
    <source>
        <dbReference type="Proteomes" id="UP000000788"/>
    </source>
</evidence>
<dbReference type="HOGENOM" id="CLU_047079_1_0_3"/>
<dbReference type="STRING" id="93059.P9211_07251"/>
<evidence type="ECO:0000313" key="2">
    <source>
        <dbReference type="EMBL" id="ABX08656.1"/>
    </source>
</evidence>
<sequence>MYTWRLIERTWCSWPPKPIGLIEMIGGSYLATTPHISYKLLLEGLTRRNIAVHAWRYIPGLDHQSQANEAWRNFRLCKTKLDLRVGVMPSSLRIGHSLGCKLHLLAPDLGRNSKAFIGLCFNNFTADQSIPLVEKVSKRLNIRTEFSPSPQETLKLITKKYSQPRNLLIKFTQDNLDQTDLLLESLQNRINDQSQAIELEGNHLTPASAGLRKNVLGSWAYDQRKSQRLEILIDTIYKYLLN</sequence>
<accession>A9B9Z4</accession>
<evidence type="ECO:0008006" key="4">
    <source>
        <dbReference type="Google" id="ProtNLM"/>
    </source>
</evidence>
<dbReference type="RefSeq" id="WP_012195278.1">
    <property type="nucleotide sequence ID" value="NC_009976.1"/>
</dbReference>
<proteinExistence type="predicted"/>
<dbReference type="AlphaFoldDB" id="A9B9Z4"/>
<dbReference type="ESTHER" id="prom4-a9b9z4">
    <property type="family name" value="Duf_1350"/>
</dbReference>
<gene>
    <name evidence="2" type="ordered locus">P9211_07251</name>
</gene>
<dbReference type="InterPro" id="IPR010765">
    <property type="entry name" value="DUF1350"/>
</dbReference>
<dbReference type="Proteomes" id="UP000000788">
    <property type="component" value="Chromosome"/>
</dbReference>
<keyword evidence="1" id="KW-0175">Coiled coil</keyword>
<reference evidence="2 3" key="1">
    <citation type="journal article" date="2007" name="PLoS Genet.">
        <title>Patterns and implications of gene gain and loss in the evolution of Prochlorococcus.</title>
        <authorList>
            <person name="Kettler G.C."/>
            <person name="Martiny A.C."/>
            <person name="Huang K."/>
            <person name="Zucker J."/>
            <person name="Coleman M.L."/>
            <person name="Rodrigue S."/>
            <person name="Chen F."/>
            <person name="Lapidus A."/>
            <person name="Ferriera S."/>
            <person name="Johnson J."/>
            <person name="Steglich C."/>
            <person name="Church G.M."/>
            <person name="Richardson P."/>
            <person name="Chisholm S.W."/>
        </authorList>
    </citation>
    <scope>NUCLEOTIDE SEQUENCE [LARGE SCALE GENOMIC DNA]</scope>
    <source>
        <strain evidence="3">MIT 9211</strain>
    </source>
</reference>
<evidence type="ECO:0000256" key="1">
    <source>
        <dbReference type="SAM" id="Coils"/>
    </source>
</evidence>
<feature type="coiled-coil region" evidence="1">
    <location>
        <begin position="169"/>
        <end position="196"/>
    </location>
</feature>